<dbReference type="Gene3D" id="1.10.275.60">
    <property type="match status" value="1"/>
</dbReference>
<dbReference type="InterPro" id="IPR000362">
    <property type="entry name" value="Fumarate_lyase_fam"/>
</dbReference>
<accession>A0ABX0GYR5</accession>
<dbReference type="PANTHER" id="PTHR43172:SF1">
    <property type="entry name" value="ADENYLOSUCCINATE LYASE"/>
    <property type="match status" value="1"/>
</dbReference>
<dbReference type="EMBL" id="JAANNP010000010">
    <property type="protein sequence ID" value="NHC14744.1"/>
    <property type="molecule type" value="Genomic_DNA"/>
</dbReference>
<keyword evidence="1 3" id="KW-0456">Lyase</keyword>
<dbReference type="Gene3D" id="1.20.200.10">
    <property type="entry name" value="Fumarase/aspartase (Central domain)"/>
    <property type="match status" value="1"/>
</dbReference>
<dbReference type="EC" id="4.3.2.2" evidence="2 3"/>
<evidence type="ECO:0000256" key="3">
    <source>
        <dbReference type="RuleBase" id="RU361172"/>
    </source>
</evidence>
<dbReference type="Gene3D" id="1.10.40.30">
    <property type="entry name" value="Fumarase/aspartase (C-terminal domain)"/>
    <property type="match status" value="1"/>
</dbReference>
<dbReference type="SUPFAM" id="SSF48557">
    <property type="entry name" value="L-aspartase-like"/>
    <property type="match status" value="1"/>
</dbReference>
<feature type="domain" description="Adenylosuccinate lyase C-terminal" evidence="4">
    <location>
        <begin position="375"/>
        <end position="461"/>
    </location>
</feature>
<comment type="similarity">
    <text evidence="3">Belongs to the lyase 1 family. Adenylosuccinate lyase subfamily.</text>
</comment>
<reference evidence="5 6" key="1">
    <citation type="submission" date="2020-03" db="EMBL/GenBank/DDBJ databases">
        <title>Two novel Motilibacter sp.</title>
        <authorList>
            <person name="Liu S."/>
        </authorList>
    </citation>
    <scope>NUCLEOTIDE SEQUENCE [LARGE SCALE GENOMIC DNA]</scope>
    <source>
        <strain evidence="5 6">E257</strain>
    </source>
</reference>
<dbReference type="InterPro" id="IPR004769">
    <property type="entry name" value="Pur_lyase"/>
</dbReference>
<dbReference type="InterPro" id="IPR008948">
    <property type="entry name" value="L-Aspartase-like"/>
</dbReference>
<evidence type="ECO:0000313" key="6">
    <source>
        <dbReference type="Proteomes" id="UP000800981"/>
    </source>
</evidence>
<comment type="catalytic activity">
    <reaction evidence="3">
        <text>N(6)-(1,2-dicarboxyethyl)-AMP = fumarate + AMP</text>
        <dbReference type="Rhea" id="RHEA:16853"/>
        <dbReference type="ChEBI" id="CHEBI:29806"/>
        <dbReference type="ChEBI" id="CHEBI:57567"/>
        <dbReference type="ChEBI" id="CHEBI:456215"/>
        <dbReference type="EC" id="4.3.2.2"/>
    </reaction>
</comment>
<evidence type="ECO:0000256" key="2">
    <source>
        <dbReference type="NCBIfam" id="TIGR00928"/>
    </source>
</evidence>
<dbReference type="PANTHER" id="PTHR43172">
    <property type="entry name" value="ADENYLOSUCCINATE LYASE"/>
    <property type="match status" value="1"/>
</dbReference>
<dbReference type="RefSeq" id="WP_166282572.1">
    <property type="nucleotide sequence ID" value="NZ_JAANNP010000010.1"/>
</dbReference>
<comment type="pathway">
    <text evidence="3">Purine metabolism; IMP biosynthesis via de novo pathway; 5-amino-1-(5-phospho-D-ribosyl)imidazole-4-carboxamide from 5-amino-1-(5-phospho-D-ribosyl)imidazole-4-carboxylate: step 2/2.</text>
</comment>
<evidence type="ECO:0000256" key="1">
    <source>
        <dbReference type="ARBA" id="ARBA00023239"/>
    </source>
</evidence>
<gene>
    <name evidence="5" type="ORF">G9H71_13225</name>
</gene>
<dbReference type="InterPro" id="IPR022761">
    <property type="entry name" value="Fumarate_lyase_N"/>
</dbReference>
<protein>
    <recommendedName>
        <fullName evidence="2 3">Adenylosuccinate lyase</fullName>
        <shortName evidence="3">ASL</shortName>
        <ecNumber evidence="2 3">4.3.2.2</ecNumber>
    </recommendedName>
    <alternativeName>
        <fullName evidence="3">Adenylosuccinase</fullName>
    </alternativeName>
</protein>
<comment type="catalytic activity">
    <reaction evidence="3">
        <text>(2S)-2-[5-amino-1-(5-phospho-beta-D-ribosyl)imidazole-4-carboxamido]succinate = 5-amino-1-(5-phospho-beta-D-ribosyl)imidazole-4-carboxamide + fumarate</text>
        <dbReference type="Rhea" id="RHEA:23920"/>
        <dbReference type="ChEBI" id="CHEBI:29806"/>
        <dbReference type="ChEBI" id="CHEBI:58443"/>
        <dbReference type="ChEBI" id="CHEBI:58475"/>
        <dbReference type="EC" id="4.3.2.2"/>
    </reaction>
</comment>
<dbReference type="InterPro" id="IPR019468">
    <property type="entry name" value="AdenyloSucc_lyase_C"/>
</dbReference>
<comment type="pathway">
    <text evidence="3">Purine metabolism; AMP biosynthesis via de novo pathway; AMP from IMP: step 2/2.</text>
</comment>
<keyword evidence="3" id="KW-0658">Purine biosynthesis</keyword>
<comment type="caution">
    <text evidence="5">The sequence shown here is derived from an EMBL/GenBank/DDBJ whole genome shotgun (WGS) entry which is preliminary data.</text>
</comment>
<dbReference type="InterPro" id="IPR020557">
    <property type="entry name" value="Fumarate_lyase_CS"/>
</dbReference>
<dbReference type="PROSITE" id="PS00163">
    <property type="entry name" value="FUMARATE_LYASES"/>
    <property type="match status" value="1"/>
</dbReference>
<dbReference type="SMART" id="SM00998">
    <property type="entry name" value="ADSL_C"/>
    <property type="match status" value="1"/>
</dbReference>
<dbReference type="Proteomes" id="UP000800981">
    <property type="component" value="Unassembled WGS sequence"/>
</dbReference>
<dbReference type="PRINTS" id="PR00149">
    <property type="entry name" value="FUMRATELYASE"/>
</dbReference>
<evidence type="ECO:0000313" key="5">
    <source>
        <dbReference type="EMBL" id="NHC14744.1"/>
    </source>
</evidence>
<dbReference type="GO" id="GO:0016829">
    <property type="term" value="F:lyase activity"/>
    <property type="evidence" value="ECO:0007669"/>
    <property type="project" value="UniProtKB-KW"/>
</dbReference>
<dbReference type="Pfam" id="PF10397">
    <property type="entry name" value="ADSL_C"/>
    <property type="match status" value="1"/>
</dbReference>
<organism evidence="5 6">
    <name type="scientific">Motilibacter deserti</name>
    <dbReference type="NCBI Taxonomy" id="2714956"/>
    <lineage>
        <taxon>Bacteria</taxon>
        <taxon>Bacillati</taxon>
        <taxon>Actinomycetota</taxon>
        <taxon>Actinomycetes</taxon>
        <taxon>Motilibacterales</taxon>
        <taxon>Motilibacteraceae</taxon>
        <taxon>Motilibacter</taxon>
    </lineage>
</organism>
<evidence type="ECO:0000259" key="4">
    <source>
        <dbReference type="SMART" id="SM00998"/>
    </source>
</evidence>
<keyword evidence="6" id="KW-1185">Reference proteome</keyword>
<dbReference type="NCBIfam" id="TIGR00928">
    <property type="entry name" value="purB"/>
    <property type="match status" value="1"/>
</dbReference>
<dbReference type="Pfam" id="PF00206">
    <property type="entry name" value="Lyase_1"/>
    <property type="match status" value="1"/>
</dbReference>
<sequence length="483" mass="52087">MTPAAPAPRKPDVPDVLAGRYASPQLVALWAPAAKVVLERRLWLAVLRAQADLGVAVPAGVAEDYARVLDQVDLDSIRERERVTRHDVKARIEEFNALAGHEHVHKGMTSRDLTENVEQMQVRESLLLVRDRVVATLARLTRLAVEHSALVVAGRSHNVPAQATTLGKRFASAADELLAAYERLEGLLDRYPLRGIKGPVGTSQDMLDLLEGDAGRLAELEQRVAAHLGFSRVLTSVGQVYPRSLDQDVVSTLVHVAAGPSSLATTIRLMAGQELVTEGFQAGQVGSSAMPHKMNTRSCERVNGLAVVLRGYQAMVSELGGGQWNEGDVSDSVVRRVALPDSFFACDGLFETFLTVLDEFGAYPAVITRELDRYLPFLATTKVLVAAVKAGVGRETAHAAVKEHAVAVALGMREQGTDRNDLLDRLAADDRLPLTREELAALVAEPLSFTGAAERQVADLATRIGEITAKHPEAAAYVPAPIL</sequence>
<name>A0ABX0GYR5_9ACTN</name>
<proteinExistence type="inferred from homology"/>